<evidence type="ECO:0000256" key="12">
    <source>
        <dbReference type="RuleBase" id="RU003357"/>
    </source>
</evidence>
<feature type="domain" description="TonB-dependent receptor-like beta-barrel" evidence="13">
    <location>
        <begin position="294"/>
        <end position="699"/>
    </location>
</feature>
<name>A0ABU9Y184_9SPHN</name>
<feature type="domain" description="TonB-dependent receptor plug" evidence="14">
    <location>
        <begin position="70"/>
        <end position="175"/>
    </location>
</feature>
<evidence type="ECO:0000256" key="10">
    <source>
        <dbReference type="ARBA" id="ARBA00023237"/>
    </source>
</evidence>
<dbReference type="Proteomes" id="UP001419910">
    <property type="component" value="Unassembled WGS sequence"/>
</dbReference>
<dbReference type="InterPro" id="IPR012910">
    <property type="entry name" value="Plug_dom"/>
</dbReference>
<keyword evidence="9 11" id="KW-0472">Membrane</keyword>
<proteinExistence type="inferred from homology"/>
<comment type="subcellular location">
    <subcellularLocation>
        <location evidence="1 11">Cell outer membrane</location>
        <topology evidence="1 11">Multi-pass membrane protein</topology>
    </subcellularLocation>
</comment>
<evidence type="ECO:0000256" key="1">
    <source>
        <dbReference type="ARBA" id="ARBA00004571"/>
    </source>
</evidence>
<keyword evidence="16" id="KW-1185">Reference proteome</keyword>
<evidence type="ECO:0000256" key="2">
    <source>
        <dbReference type="ARBA" id="ARBA00022448"/>
    </source>
</evidence>
<accession>A0ABU9Y184</accession>
<evidence type="ECO:0000256" key="11">
    <source>
        <dbReference type="PROSITE-ProRule" id="PRU01360"/>
    </source>
</evidence>
<keyword evidence="3 11" id="KW-1134">Transmembrane beta strand</keyword>
<sequence>MNTQTRFYARASGTALAVVISQIYGFPAQAQKAGPSAATSAPVEQTGAAGSADQPIGDIVVTATRRNASLLDTPATVSVLTSETIEKGGISRPSDFVRSIPNITISQVDRAGEAFVTVRGLAQARSADSIVAVIVDGVQLASAEELNQELFDIDQIEVLKGPQGALYGRNAIGGAIVIRTKPPTDFFQATASAGYGNADAFKATASLNIPIAVDKAYLRVGAYQRSNDGFFYNATTKRNVDPLFERGARARLDLTPTQNLTVSIRGNVSRFEGAGVNYVTQIGVLNTDDTSIPFLSNVIGRDVQNKYGMSAVVDYDVGPGNLVLTPAHTYVYEHIVADGFPYTPVADTTQRAAFKTTTSTLELKYTSKPVKGFSYIVGGYYAHINRNDSTTTGQDTGNGIVTDGVGPFPAGSVNPTLAIVNDKYIYNVYAAFAQVNVPITETLNLAGAIRYDREQREQTNISPPAFSTFSGSVRRQTYEGVEPKLTISYKPLNNLNLYIDYGQGFVSGGFNPAQTATLTNNSVPSEYGKQVNRALEVGFKTSFLDRRVQLNVAAFRSRVSNLQQFQFIPAATLQTINPIAKSNIQGIEFDSTIRFKPFTFFIAGGLTDGKIKSFPSDPTAQGNRLPNVPEYTVNLGAQYDATLSDTLRGSIRVDYQRVGPQWFDIANTPGSRRSAVDLVDARINVGSDRWTLSFFGKNIFDKRYNAESIVLLPFIQALTPALPRTYGAELKVVFR</sequence>
<comment type="similarity">
    <text evidence="11 12">Belongs to the TonB-dependent receptor family.</text>
</comment>
<keyword evidence="7" id="KW-0406">Ion transport</keyword>
<evidence type="ECO:0000256" key="7">
    <source>
        <dbReference type="ARBA" id="ARBA00023065"/>
    </source>
</evidence>
<dbReference type="Pfam" id="PF07715">
    <property type="entry name" value="Plug"/>
    <property type="match status" value="1"/>
</dbReference>
<dbReference type="PANTHER" id="PTHR32552:SF81">
    <property type="entry name" value="TONB-DEPENDENT OUTER MEMBRANE RECEPTOR"/>
    <property type="match status" value="1"/>
</dbReference>
<protein>
    <submittedName>
        <fullName evidence="15">TonB-dependent receptor</fullName>
    </submittedName>
</protein>
<dbReference type="InterPro" id="IPR039426">
    <property type="entry name" value="TonB-dep_rcpt-like"/>
</dbReference>
<dbReference type="PROSITE" id="PS52016">
    <property type="entry name" value="TONB_DEPENDENT_REC_3"/>
    <property type="match status" value="1"/>
</dbReference>
<evidence type="ECO:0000256" key="9">
    <source>
        <dbReference type="ARBA" id="ARBA00023136"/>
    </source>
</evidence>
<reference evidence="15 16" key="1">
    <citation type="submission" date="2024-05" db="EMBL/GenBank/DDBJ databases">
        <authorList>
            <person name="Liu Q."/>
            <person name="Xin Y.-H."/>
        </authorList>
    </citation>
    <scope>NUCLEOTIDE SEQUENCE [LARGE SCALE GENOMIC DNA]</scope>
    <source>
        <strain evidence="15 16">CGMCC 1.10181</strain>
    </source>
</reference>
<dbReference type="RefSeq" id="WP_343887131.1">
    <property type="nucleotide sequence ID" value="NZ_BAAAEH010000002.1"/>
</dbReference>
<keyword evidence="6" id="KW-0408">Iron</keyword>
<evidence type="ECO:0000259" key="14">
    <source>
        <dbReference type="Pfam" id="PF07715"/>
    </source>
</evidence>
<keyword evidence="10 11" id="KW-0998">Cell outer membrane</keyword>
<keyword evidence="4" id="KW-0410">Iron transport</keyword>
<dbReference type="CDD" id="cd01347">
    <property type="entry name" value="ligand_gated_channel"/>
    <property type="match status" value="1"/>
</dbReference>
<dbReference type="Pfam" id="PF00593">
    <property type="entry name" value="TonB_dep_Rec_b-barrel"/>
    <property type="match status" value="1"/>
</dbReference>
<dbReference type="Gene3D" id="2.40.170.20">
    <property type="entry name" value="TonB-dependent receptor, beta-barrel domain"/>
    <property type="match status" value="1"/>
</dbReference>
<gene>
    <name evidence="15" type="ORF">ABC974_08035</name>
</gene>
<evidence type="ECO:0000259" key="13">
    <source>
        <dbReference type="Pfam" id="PF00593"/>
    </source>
</evidence>
<evidence type="ECO:0000256" key="3">
    <source>
        <dbReference type="ARBA" id="ARBA00022452"/>
    </source>
</evidence>
<keyword evidence="8 12" id="KW-0798">TonB box</keyword>
<keyword evidence="2 11" id="KW-0813">Transport</keyword>
<evidence type="ECO:0000313" key="15">
    <source>
        <dbReference type="EMBL" id="MEN2789570.1"/>
    </source>
</evidence>
<comment type="caution">
    <text evidence="15">The sequence shown here is derived from an EMBL/GenBank/DDBJ whole genome shotgun (WGS) entry which is preliminary data.</text>
</comment>
<keyword evidence="5 11" id="KW-0812">Transmembrane</keyword>
<evidence type="ECO:0000256" key="4">
    <source>
        <dbReference type="ARBA" id="ARBA00022496"/>
    </source>
</evidence>
<evidence type="ECO:0000256" key="8">
    <source>
        <dbReference type="ARBA" id="ARBA00023077"/>
    </source>
</evidence>
<keyword evidence="15" id="KW-0675">Receptor</keyword>
<dbReference type="EMBL" id="JBDIME010000004">
    <property type="protein sequence ID" value="MEN2789570.1"/>
    <property type="molecule type" value="Genomic_DNA"/>
</dbReference>
<evidence type="ECO:0000256" key="5">
    <source>
        <dbReference type="ARBA" id="ARBA00022692"/>
    </source>
</evidence>
<evidence type="ECO:0000256" key="6">
    <source>
        <dbReference type="ARBA" id="ARBA00023004"/>
    </source>
</evidence>
<dbReference type="InterPro" id="IPR000531">
    <property type="entry name" value="Beta-barrel_TonB"/>
</dbReference>
<dbReference type="InterPro" id="IPR036942">
    <property type="entry name" value="Beta-barrel_TonB_sf"/>
</dbReference>
<organism evidence="15 16">
    <name type="scientific">Sphingomonas oligophenolica</name>
    <dbReference type="NCBI Taxonomy" id="301154"/>
    <lineage>
        <taxon>Bacteria</taxon>
        <taxon>Pseudomonadati</taxon>
        <taxon>Pseudomonadota</taxon>
        <taxon>Alphaproteobacteria</taxon>
        <taxon>Sphingomonadales</taxon>
        <taxon>Sphingomonadaceae</taxon>
        <taxon>Sphingomonas</taxon>
    </lineage>
</organism>
<dbReference type="PANTHER" id="PTHR32552">
    <property type="entry name" value="FERRICHROME IRON RECEPTOR-RELATED"/>
    <property type="match status" value="1"/>
</dbReference>
<dbReference type="SUPFAM" id="SSF56935">
    <property type="entry name" value="Porins"/>
    <property type="match status" value="1"/>
</dbReference>
<evidence type="ECO:0000313" key="16">
    <source>
        <dbReference type="Proteomes" id="UP001419910"/>
    </source>
</evidence>